<evidence type="ECO:0000256" key="4">
    <source>
        <dbReference type="PIRSR" id="PIRSR602401-1"/>
    </source>
</evidence>
<protein>
    <recommendedName>
        <fullName evidence="8">Cytochrome P450</fullName>
    </recommendedName>
</protein>
<dbReference type="InterPro" id="IPR002401">
    <property type="entry name" value="Cyt_P450_E_grp-I"/>
</dbReference>
<dbReference type="GO" id="GO:0004497">
    <property type="term" value="F:monooxygenase activity"/>
    <property type="evidence" value="ECO:0007669"/>
    <property type="project" value="InterPro"/>
</dbReference>
<keyword evidence="5" id="KW-0812">Transmembrane</keyword>
<keyword evidence="5" id="KW-0472">Membrane</keyword>
<keyword evidence="5" id="KW-1133">Transmembrane helix</keyword>
<accession>A0AA88CJL0</accession>
<feature type="transmembrane region" description="Helical" evidence="5">
    <location>
        <begin position="20"/>
        <end position="42"/>
    </location>
</feature>
<dbReference type="Gene3D" id="1.10.630.10">
    <property type="entry name" value="Cytochrome P450"/>
    <property type="match status" value="1"/>
</dbReference>
<dbReference type="InterPro" id="IPR036396">
    <property type="entry name" value="Cyt_P450_sf"/>
</dbReference>
<dbReference type="FunFam" id="1.10.630.10:FF:000011">
    <property type="entry name" value="Cytochrome P450 83B1"/>
    <property type="match status" value="1"/>
</dbReference>
<reference evidence="6" key="1">
    <citation type="submission" date="2023-07" db="EMBL/GenBank/DDBJ databases">
        <title>draft genome sequence of fig (Ficus carica).</title>
        <authorList>
            <person name="Takahashi T."/>
            <person name="Nishimura K."/>
        </authorList>
    </citation>
    <scope>NUCLEOTIDE SEQUENCE</scope>
</reference>
<comment type="caution">
    <text evidence="6">The sequence shown here is derived from an EMBL/GenBank/DDBJ whole genome shotgun (WGS) entry which is preliminary data.</text>
</comment>
<dbReference type="PANTHER" id="PTHR47955">
    <property type="entry name" value="CYTOCHROME P450 FAMILY 71 PROTEIN"/>
    <property type="match status" value="1"/>
</dbReference>
<dbReference type="PANTHER" id="PTHR47955:SF15">
    <property type="entry name" value="CYTOCHROME P450 71A2-LIKE"/>
    <property type="match status" value="1"/>
</dbReference>
<organism evidence="6 7">
    <name type="scientific">Ficus carica</name>
    <name type="common">Common fig</name>
    <dbReference type="NCBI Taxonomy" id="3494"/>
    <lineage>
        <taxon>Eukaryota</taxon>
        <taxon>Viridiplantae</taxon>
        <taxon>Streptophyta</taxon>
        <taxon>Embryophyta</taxon>
        <taxon>Tracheophyta</taxon>
        <taxon>Spermatophyta</taxon>
        <taxon>Magnoliopsida</taxon>
        <taxon>eudicotyledons</taxon>
        <taxon>Gunneridae</taxon>
        <taxon>Pentapetalae</taxon>
        <taxon>rosids</taxon>
        <taxon>fabids</taxon>
        <taxon>Rosales</taxon>
        <taxon>Moraceae</taxon>
        <taxon>Ficeae</taxon>
        <taxon>Ficus</taxon>
    </lineage>
</organism>
<keyword evidence="7" id="KW-1185">Reference proteome</keyword>
<dbReference type="Proteomes" id="UP001187192">
    <property type="component" value="Unassembled WGS sequence"/>
</dbReference>
<dbReference type="PRINTS" id="PR00385">
    <property type="entry name" value="P450"/>
</dbReference>
<sequence>MAISQLWKNYLWEDQGFTTLIFYEYPFFLSVPLLLLSLYLLFIRNKSSHGKLNLPPSPRRLPIIGNLHQLGKFPHRSLRALSEKYGPLMLLNLGQIPTLVVSSPDLVAEIVNTHDVIFSSRPKTTATEVLFYGNNDVAFAPYGEYWRQMRKICVVELLSLKRVQSFQFVREEETEVLLDQVRKACLYGETTINLSQMLSDASNNIIARCILGLSYKAEDGSLSKLGELSKRVMVELIAFSVGDFFPSLKWVDVVRGFLARLGSTFRELDAFNNCLVQEHKTMKIAPNHDGSEKKDFVEVLLRLQEDRKLDFELTQDQLKAILQDLFIAGIETSSTAMEWLMAELLRHPRVMKKAQEEIRRVVGEKEKVDVNDINQMYYLKNVVKETMRLHPPGPLLVPREITARVQLGGYDIPAKTRVLINAWAIQRHADFWERPEEFIPERFENNPMDLSGQDFKLIPLGFGRRRCPGLAFGISGIEYLIANILYWFDWKLPNDIAENMDMTEVYGISVSKKFPLHVVPIPYSP</sequence>
<proteinExistence type="inferred from homology"/>
<feature type="binding site" description="axial binding residue" evidence="4">
    <location>
        <position position="467"/>
    </location>
    <ligand>
        <name>heme</name>
        <dbReference type="ChEBI" id="CHEBI:30413"/>
    </ligand>
    <ligandPart>
        <name>Fe</name>
        <dbReference type="ChEBI" id="CHEBI:18248"/>
    </ligandPart>
</feature>
<evidence type="ECO:0000256" key="3">
    <source>
        <dbReference type="ARBA" id="ARBA00023004"/>
    </source>
</evidence>
<dbReference type="GO" id="GO:0020037">
    <property type="term" value="F:heme binding"/>
    <property type="evidence" value="ECO:0007669"/>
    <property type="project" value="InterPro"/>
</dbReference>
<evidence type="ECO:0000256" key="2">
    <source>
        <dbReference type="ARBA" id="ARBA00022723"/>
    </source>
</evidence>
<dbReference type="EMBL" id="BTGU01004998">
    <property type="protein sequence ID" value="GMN18866.1"/>
    <property type="molecule type" value="Genomic_DNA"/>
</dbReference>
<dbReference type="PRINTS" id="PR00463">
    <property type="entry name" value="EP450I"/>
</dbReference>
<dbReference type="GO" id="GO:0005506">
    <property type="term" value="F:iron ion binding"/>
    <property type="evidence" value="ECO:0007669"/>
    <property type="project" value="InterPro"/>
</dbReference>
<dbReference type="SUPFAM" id="SSF48264">
    <property type="entry name" value="Cytochrome P450"/>
    <property type="match status" value="1"/>
</dbReference>
<keyword evidence="3 4" id="KW-0408">Iron</keyword>
<evidence type="ECO:0000256" key="5">
    <source>
        <dbReference type="SAM" id="Phobius"/>
    </source>
</evidence>
<evidence type="ECO:0000256" key="1">
    <source>
        <dbReference type="ARBA" id="ARBA00010617"/>
    </source>
</evidence>
<evidence type="ECO:0008006" key="8">
    <source>
        <dbReference type="Google" id="ProtNLM"/>
    </source>
</evidence>
<dbReference type="AlphaFoldDB" id="A0AA88CJL0"/>
<comment type="similarity">
    <text evidence="1">Belongs to the cytochrome P450 family.</text>
</comment>
<dbReference type="CDD" id="cd11072">
    <property type="entry name" value="CYP71-like"/>
    <property type="match status" value="1"/>
</dbReference>
<dbReference type="InterPro" id="IPR001128">
    <property type="entry name" value="Cyt_P450"/>
</dbReference>
<keyword evidence="4" id="KW-0349">Heme</keyword>
<comment type="cofactor">
    <cofactor evidence="4">
        <name>heme</name>
        <dbReference type="ChEBI" id="CHEBI:30413"/>
    </cofactor>
</comment>
<name>A0AA88CJL0_FICCA</name>
<gene>
    <name evidence="6" type="ORF">TIFTF001_046860</name>
</gene>
<evidence type="ECO:0000313" key="7">
    <source>
        <dbReference type="Proteomes" id="UP001187192"/>
    </source>
</evidence>
<dbReference type="GO" id="GO:0016705">
    <property type="term" value="F:oxidoreductase activity, acting on paired donors, with incorporation or reduction of molecular oxygen"/>
    <property type="evidence" value="ECO:0007669"/>
    <property type="project" value="InterPro"/>
</dbReference>
<evidence type="ECO:0000313" key="6">
    <source>
        <dbReference type="EMBL" id="GMN18866.1"/>
    </source>
</evidence>
<dbReference type="Pfam" id="PF00067">
    <property type="entry name" value="p450"/>
    <property type="match status" value="1"/>
</dbReference>
<keyword evidence="2 4" id="KW-0479">Metal-binding</keyword>